<protein>
    <submittedName>
        <fullName evidence="2">Uncharacterized protein</fullName>
    </submittedName>
</protein>
<name>A0A7N0T748_KALFE</name>
<dbReference type="InterPro" id="IPR004158">
    <property type="entry name" value="DUF247_pln"/>
</dbReference>
<reference evidence="2" key="1">
    <citation type="submission" date="2021-01" db="UniProtKB">
        <authorList>
            <consortium name="EnsemblPlants"/>
        </authorList>
    </citation>
    <scope>IDENTIFICATION</scope>
</reference>
<feature type="compositionally biased region" description="Basic and acidic residues" evidence="1">
    <location>
        <begin position="1"/>
        <end position="11"/>
    </location>
</feature>
<sequence length="400" mass="45762">MDIYETTRETRPAVNQTPPPMKQSAETALARLIREKMENISLPRCICRIGDKLDQESSNTLVPKLVSIGPYHYANESLKVMEEHKWHYSFTLLSRKPNLEARLDKCVKGLRELERGARICYADELNLTSDEFVEIILIDGCFVIEVLMRYGVKGLRRRGDPFFGRPGKISGLRLDMLMLENQIPLNVLQMLFSLAPIPEQCTTQSLNELAFAFFKSVIPGDHVEKFGQYGYHFLDMIRDQLLPVSQKLAPRSSKLIKSATNLDKSGLVLKESTEQPGTLLDVKFAKGYLAIPQLKIQPHTETLLRNLIGYEQCVGGSTALYVTSYAFLMQHLMRSEEDVELLEKHDIVRNYLGDRKGAVDMFKRVCNGIDLKQNLYGELCEQVNGYERKSWFEGLRTRFL</sequence>
<dbReference type="AlphaFoldDB" id="A0A7N0T748"/>
<proteinExistence type="predicted"/>
<dbReference type="PANTHER" id="PTHR31170">
    <property type="entry name" value="BNAC04G53230D PROTEIN"/>
    <property type="match status" value="1"/>
</dbReference>
<organism evidence="2 3">
    <name type="scientific">Kalanchoe fedtschenkoi</name>
    <name type="common">Lavender scallops</name>
    <name type="synonym">South American air plant</name>
    <dbReference type="NCBI Taxonomy" id="63787"/>
    <lineage>
        <taxon>Eukaryota</taxon>
        <taxon>Viridiplantae</taxon>
        <taxon>Streptophyta</taxon>
        <taxon>Embryophyta</taxon>
        <taxon>Tracheophyta</taxon>
        <taxon>Spermatophyta</taxon>
        <taxon>Magnoliopsida</taxon>
        <taxon>eudicotyledons</taxon>
        <taxon>Gunneridae</taxon>
        <taxon>Pentapetalae</taxon>
        <taxon>Saxifragales</taxon>
        <taxon>Crassulaceae</taxon>
        <taxon>Kalanchoe</taxon>
    </lineage>
</organism>
<dbReference type="Gramene" id="Kaladp0024s0547.1.v1.1">
    <property type="protein sequence ID" value="Kaladp0024s0547.1.v1.1.CDS.1"/>
    <property type="gene ID" value="Kaladp0024s0547.v1.1"/>
</dbReference>
<evidence type="ECO:0000313" key="2">
    <source>
        <dbReference type="EnsemblPlants" id="Kaladp0024s0547.1.v1.1.CDS.1"/>
    </source>
</evidence>
<evidence type="ECO:0000256" key="1">
    <source>
        <dbReference type="SAM" id="MobiDB-lite"/>
    </source>
</evidence>
<evidence type="ECO:0000313" key="3">
    <source>
        <dbReference type="Proteomes" id="UP000594263"/>
    </source>
</evidence>
<dbReference type="PANTHER" id="PTHR31170:SF20">
    <property type="entry name" value="DUF247 DOMAIN PROTEIN"/>
    <property type="match status" value="1"/>
</dbReference>
<dbReference type="OMA" id="WRYCYAL"/>
<dbReference type="Proteomes" id="UP000594263">
    <property type="component" value="Unplaced"/>
</dbReference>
<feature type="region of interest" description="Disordered" evidence="1">
    <location>
        <begin position="1"/>
        <end position="23"/>
    </location>
</feature>
<keyword evidence="3" id="KW-1185">Reference proteome</keyword>
<accession>A0A7N0T748</accession>
<dbReference type="Pfam" id="PF03140">
    <property type="entry name" value="DUF247"/>
    <property type="match status" value="1"/>
</dbReference>
<dbReference type="EnsemblPlants" id="Kaladp0024s0547.1.v1.1">
    <property type="protein sequence ID" value="Kaladp0024s0547.1.v1.1.CDS.1"/>
    <property type="gene ID" value="Kaladp0024s0547.v1.1"/>
</dbReference>